<sequence>MSIDKKIAVTNYLIPILNNIISSPIFTSPTDKLLLKMESDTRIFVSAHPNIIFTHADKGNVTVALDKDAYLNKMITLLSDVDTYVLINKDPIKKLMKSIKVKTHLHFKAAISRDSTDLENLIVRICR</sequence>
<proteinExistence type="predicted"/>
<keyword evidence="2" id="KW-1185">Reference proteome</keyword>
<gene>
    <name evidence="1" type="ORF">ALC56_09920</name>
</gene>
<protein>
    <submittedName>
        <fullName evidence="1">Uncharacterized protein</fullName>
    </submittedName>
</protein>
<accession>A0A195F557</accession>
<reference evidence="1 2" key="1">
    <citation type="submission" date="2016-03" db="EMBL/GenBank/DDBJ databases">
        <title>Trachymyrmex septentrionalis WGS genome.</title>
        <authorList>
            <person name="Nygaard S."/>
            <person name="Hu H."/>
            <person name="Boomsma J."/>
            <person name="Zhang G."/>
        </authorList>
    </citation>
    <scope>NUCLEOTIDE SEQUENCE [LARGE SCALE GENOMIC DNA]</scope>
    <source>
        <strain evidence="1">Tsep2-gDNA-1</strain>
        <tissue evidence="1">Whole body</tissue>
    </source>
</reference>
<dbReference type="AlphaFoldDB" id="A0A195F557"/>
<dbReference type="Proteomes" id="UP000078541">
    <property type="component" value="Unassembled WGS sequence"/>
</dbReference>
<evidence type="ECO:0000313" key="1">
    <source>
        <dbReference type="EMBL" id="KYN35720.1"/>
    </source>
</evidence>
<organism evidence="1 2">
    <name type="scientific">Trachymyrmex septentrionalis</name>
    <dbReference type="NCBI Taxonomy" id="34720"/>
    <lineage>
        <taxon>Eukaryota</taxon>
        <taxon>Metazoa</taxon>
        <taxon>Ecdysozoa</taxon>
        <taxon>Arthropoda</taxon>
        <taxon>Hexapoda</taxon>
        <taxon>Insecta</taxon>
        <taxon>Pterygota</taxon>
        <taxon>Neoptera</taxon>
        <taxon>Endopterygota</taxon>
        <taxon>Hymenoptera</taxon>
        <taxon>Apocrita</taxon>
        <taxon>Aculeata</taxon>
        <taxon>Formicoidea</taxon>
        <taxon>Formicidae</taxon>
        <taxon>Myrmicinae</taxon>
        <taxon>Trachymyrmex</taxon>
    </lineage>
</organism>
<evidence type="ECO:0000313" key="2">
    <source>
        <dbReference type="Proteomes" id="UP000078541"/>
    </source>
</evidence>
<dbReference type="EMBL" id="KQ981798">
    <property type="protein sequence ID" value="KYN35720.1"/>
    <property type="molecule type" value="Genomic_DNA"/>
</dbReference>
<name>A0A195F557_9HYME</name>